<keyword evidence="3 7" id="KW-0889">Transcription antitermination</keyword>
<dbReference type="EMBL" id="MQVR01000001">
    <property type="protein sequence ID" value="OKL55146.1"/>
    <property type="molecule type" value="Genomic_DNA"/>
</dbReference>
<feature type="domain" description="S1 motif" evidence="8">
    <location>
        <begin position="112"/>
        <end position="177"/>
    </location>
</feature>
<dbReference type="AlphaFoldDB" id="A0A1Q5Q5Q6"/>
<dbReference type="GO" id="GO:0031564">
    <property type="term" value="P:transcription antitermination"/>
    <property type="evidence" value="ECO:0007669"/>
    <property type="project" value="UniProtKB-UniRule"/>
</dbReference>
<dbReference type="Gene3D" id="2.40.50.140">
    <property type="entry name" value="Nucleic acid-binding proteins"/>
    <property type="match status" value="1"/>
</dbReference>
<proteinExistence type="inferred from homology"/>
<keyword evidence="10" id="KW-1185">Reference proteome</keyword>
<dbReference type="InterPro" id="IPR012340">
    <property type="entry name" value="NA-bd_OB-fold"/>
</dbReference>
<protein>
    <recommendedName>
        <fullName evidence="7">Transcription termination/antitermination protein NusA</fullName>
    </recommendedName>
</protein>
<dbReference type="PANTHER" id="PTHR22648:SF0">
    <property type="entry name" value="TRANSCRIPTION TERMINATION_ANTITERMINATION PROTEIN NUSA"/>
    <property type="match status" value="1"/>
</dbReference>
<organism evidence="9 10">
    <name type="scientific">Bowdeniella nasicola</name>
    <dbReference type="NCBI Taxonomy" id="208480"/>
    <lineage>
        <taxon>Bacteria</taxon>
        <taxon>Bacillati</taxon>
        <taxon>Actinomycetota</taxon>
        <taxon>Actinomycetes</taxon>
        <taxon>Actinomycetales</taxon>
        <taxon>Actinomycetaceae</taxon>
        <taxon>Bowdeniella</taxon>
    </lineage>
</organism>
<evidence type="ECO:0000313" key="9">
    <source>
        <dbReference type="EMBL" id="OKL55146.1"/>
    </source>
</evidence>
<sequence>MDIDMSALKVVESDLEISLDVLISAIEEALLTAYLHLPDSVRGARIEIDRRTGKVAVWAPEYDDEGTIIGEFEHTPEGFGRIAAQTARSVIVQRLRDAEDSQVLGVYKDRAGTLVSGVVQHDHRTRHISIDLGDVEAILPEHEQVPGETYEHGERLRAYVVEVGRGRKGPQIIVSRTHPEFVRQLFAHECPEVAKGDVQITSIAREAGRRSKIAVRSNVPGLNAKGACIGPMGQRARAVMSELRNEKIDIVDYSDDPAEFVKAALSPAKVLEVRIDEEGHRAIAIVPDYQLSLAIGKEGQNARLAHRLTGWKLDIRSDNEPQQG</sequence>
<dbReference type="InterPro" id="IPR036555">
    <property type="entry name" value="NusA_N_sf"/>
</dbReference>
<dbReference type="Pfam" id="PF26594">
    <property type="entry name" value="KH_NusA_2nd"/>
    <property type="match status" value="1"/>
</dbReference>
<dbReference type="GO" id="GO:0003723">
    <property type="term" value="F:RNA binding"/>
    <property type="evidence" value="ECO:0007669"/>
    <property type="project" value="UniProtKB-UniRule"/>
</dbReference>
<dbReference type="SUPFAM" id="SSF54814">
    <property type="entry name" value="Prokaryotic type KH domain (KH-domain type II)"/>
    <property type="match status" value="2"/>
</dbReference>
<gene>
    <name evidence="7" type="primary">nusA</name>
    <name evidence="9" type="ORF">BSZ39_00120</name>
</gene>
<dbReference type="NCBIfam" id="TIGR01953">
    <property type="entry name" value="NusA"/>
    <property type="match status" value="1"/>
</dbReference>
<comment type="function">
    <text evidence="7">Participates in both transcription termination and antitermination.</text>
</comment>
<dbReference type="InterPro" id="IPR030842">
    <property type="entry name" value="TF_NusA_bacterial"/>
</dbReference>
<dbReference type="InterPro" id="IPR003029">
    <property type="entry name" value="S1_domain"/>
</dbReference>
<evidence type="ECO:0000256" key="1">
    <source>
        <dbReference type="ARBA" id="ARBA00022472"/>
    </source>
</evidence>
<evidence type="ECO:0000256" key="5">
    <source>
        <dbReference type="ARBA" id="ARBA00023015"/>
    </source>
</evidence>
<dbReference type="Pfam" id="PF08529">
    <property type="entry name" value="NusA_N"/>
    <property type="match status" value="2"/>
</dbReference>
<dbReference type="Pfam" id="PF13184">
    <property type="entry name" value="KH_NusA_1st"/>
    <property type="match status" value="1"/>
</dbReference>
<keyword evidence="1 7" id="KW-0806">Transcription termination</keyword>
<dbReference type="Proteomes" id="UP000185628">
    <property type="component" value="Unassembled WGS sequence"/>
</dbReference>
<dbReference type="OrthoDB" id="9807233at2"/>
<keyword evidence="6 7" id="KW-0804">Transcription</keyword>
<dbReference type="SUPFAM" id="SSF50249">
    <property type="entry name" value="Nucleic acid-binding proteins"/>
    <property type="match status" value="1"/>
</dbReference>
<dbReference type="FunFam" id="3.30.300.20:FF:000005">
    <property type="entry name" value="Transcription termination/antitermination protein NusA"/>
    <property type="match status" value="1"/>
</dbReference>
<evidence type="ECO:0000256" key="7">
    <source>
        <dbReference type="HAMAP-Rule" id="MF_00945"/>
    </source>
</evidence>
<dbReference type="CDD" id="cd04455">
    <property type="entry name" value="S1_NusA"/>
    <property type="match status" value="1"/>
</dbReference>
<dbReference type="InterPro" id="IPR013735">
    <property type="entry name" value="TF_NusA_N"/>
</dbReference>
<evidence type="ECO:0000256" key="6">
    <source>
        <dbReference type="ARBA" id="ARBA00023163"/>
    </source>
</evidence>
<keyword evidence="2 7" id="KW-0963">Cytoplasm</keyword>
<dbReference type="CDD" id="cd02134">
    <property type="entry name" value="KH-II_NusA_rpt1"/>
    <property type="match status" value="1"/>
</dbReference>
<evidence type="ECO:0000256" key="4">
    <source>
        <dbReference type="ARBA" id="ARBA00022884"/>
    </source>
</evidence>
<dbReference type="GO" id="GO:0003700">
    <property type="term" value="F:DNA-binding transcription factor activity"/>
    <property type="evidence" value="ECO:0007669"/>
    <property type="project" value="InterPro"/>
</dbReference>
<evidence type="ECO:0000259" key="8">
    <source>
        <dbReference type="PROSITE" id="PS50126"/>
    </source>
</evidence>
<evidence type="ECO:0000256" key="2">
    <source>
        <dbReference type="ARBA" id="ARBA00022490"/>
    </source>
</evidence>
<dbReference type="InterPro" id="IPR015946">
    <property type="entry name" value="KH_dom-like_a/b"/>
</dbReference>
<dbReference type="GO" id="GO:0005829">
    <property type="term" value="C:cytosol"/>
    <property type="evidence" value="ECO:0007669"/>
    <property type="project" value="TreeGrafter"/>
</dbReference>
<dbReference type="SUPFAM" id="SSF69705">
    <property type="entry name" value="Transcription factor NusA, N-terminal domain"/>
    <property type="match status" value="1"/>
</dbReference>
<keyword evidence="5 7" id="KW-0805">Transcription regulation</keyword>
<dbReference type="InterPro" id="IPR058582">
    <property type="entry name" value="KH_NusA_2nd"/>
</dbReference>
<accession>A0A1Q5Q5Q6</accession>
<evidence type="ECO:0000313" key="10">
    <source>
        <dbReference type="Proteomes" id="UP000185628"/>
    </source>
</evidence>
<dbReference type="InterPro" id="IPR010213">
    <property type="entry name" value="TF_NusA"/>
</dbReference>
<comment type="subcellular location">
    <subcellularLocation>
        <location evidence="7">Cytoplasm</location>
    </subcellularLocation>
</comment>
<comment type="caution">
    <text evidence="9">The sequence shown here is derived from an EMBL/GenBank/DDBJ whole genome shotgun (WGS) entry which is preliminary data.</text>
</comment>
<dbReference type="InterPro" id="IPR025249">
    <property type="entry name" value="TF_NusA_KH_1st"/>
</dbReference>
<dbReference type="CDD" id="cd22529">
    <property type="entry name" value="KH-II_NusA_rpt2"/>
    <property type="match status" value="1"/>
</dbReference>
<dbReference type="Gene3D" id="3.30.1480.10">
    <property type="entry name" value="NusA, N-terminal domain"/>
    <property type="match status" value="1"/>
</dbReference>
<dbReference type="PANTHER" id="PTHR22648">
    <property type="entry name" value="TRANSCRIPTION TERMINATION FACTOR NUSA"/>
    <property type="match status" value="1"/>
</dbReference>
<dbReference type="PROSITE" id="PS50126">
    <property type="entry name" value="S1"/>
    <property type="match status" value="1"/>
</dbReference>
<dbReference type="RefSeq" id="WP_073715372.1">
    <property type="nucleotide sequence ID" value="NZ_MQVR01000001.1"/>
</dbReference>
<comment type="similarity">
    <text evidence="7">Belongs to the NusA family.</text>
</comment>
<dbReference type="STRING" id="208480.SAMN02910418_02105"/>
<comment type="subunit">
    <text evidence="7">Monomer. Binds directly to the core enzyme of the DNA-dependent RNA polymerase and to nascent RNA.</text>
</comment>
<keyword evidence="4 7" id="KW-0694">RNA-binding</keyword>
<dbReference type="InterPro" id="IPR009019">
    <property type="entry name" value="KH_sf_prok-type"/>
</dbReference>
<dbReference type="FunFam" id="3.30.300.20:FF:000002">
    <property type="entry name" value="Transcription termination/antitermination protein NusA"/>
    <property type="match status" value="1"/>
</dbReference>
<name>A0A1Q5Q5Q6_9ACTO</name>
<evidence type="ECO:0000256" key="3">
    <source>
        <dbReference type="ARBA" id="ARBA00022814"/>
    </source>
</evidence>
<dbReference type="Gene3D" id="3.30.300.20">
    <property type="match status" value="2"/>
</dbReference>
<dbReference type="HAMAP" id="MF_00945_B">
    <property type="entry name" value="NusA_B"/>
    <property type="match status" value="1"/>
</dbReference>
<reference evidence="10" key="1">
    <citation type="submission" date="2016-12" db="EMBL/GenBank/DDBJ databases">
        <authorList>
            <person name="Meng X."/>
        </authorList>
    </citation>
    <scope>NUCLEOTIDE SEQUENCE [LARGE SCALE GENOMIC DNA]</scope>
    <source>
        <strain evidence="10">DSM 19116</strain>
    </source>
</reference>
<dbReference type="GO" id="GO:0006353">
    <property type="term" value="P:DNA-templated transcription termination"/>
    <property type="evidence" value="ECO:0007669"/>
    <property type="project" value="UniProtKB-UniRule"/>
</dbReference>